<organism evidence="1 2">
    <name type="scientific">Drouetiella hepatica Uher 2000/2452</name>
    <dbReference type="NCBI Taxonomy" id="904376"/>
    <lineage>
        <taxon>Bacteria</taxon>
        <taxon>Bacillati</taxon>
        <taxon>Cyanobacteriota</taxon>
        <taxon>Cyanophyceae</taxon>
        <taxon>Oculatellales</taxon>
        <taxon>Oculatellaceae</taxon>
        <taxon>Drouetiella</taxon>
    </lineage>
</organism>
<reference evidence="1" key="2">
    <citation type="journal article" date="2022" name="Microbiol. Resour. Announc.">
        <title>Metagenome Sequencing to Explore Phylogenomics of Terrestrial Cyanobacteria.</title>
        <authorList>
            <person name="Ward R.D."/>
            <person name="Stajich J.E."/>
            <person name="Johansen J.R."/>
            <person name="Huntemann M."/>
            <person name="Clum A."/>
            <person name="Foster B."/>
            <person name="Foster B."/>
            <person name="Roux S."/>
            <person name="Palaniappan K."/>
            <person name="Varghese N."/>
            <person name="Mukherjee S."/>
            <person name="Reddy T.B.K."/>
            <person name="Daum C."/>
            <person name="Copeland A."/>
            <person name="Chen I.A."/>
            <person name="Ivanova N.N."/>
            <person name="Kyrpides N.C."/>
            <person name="Shapiro N."/>
            <person name="Eloe-Fadrosh E.A."/>
            <person name="Pietrasiak N."/>
        </authorList>
    </citation>
    <scope>NUCLEOTIDE SEQUENCE</scope>
    <source>
        <strain evidence="1">UHER 2000/2452</strain>
    </source>
</reference>
<sequence length="68" mass="7707">MTIWVNEQIDPSGIIRACIACSDATQAQECHDSFEENLTPLQKQDGWVAQMRTVESWEEVPVNSLKLD</sequence>
<evidence type="ECO:0000313" key="1">
    <source>
        <dbReference type="EMBL" id="MBW4659029.1"/>
    </source>
</evidence>
<name>A0A951UMR4_9CYAN</name>
<comment type="caution">
    <text evidence="1">The sequence shown here is derived from an EMBL/GenBank/DDBJ whole genome shotgun (WGS) entry which is preliminary data.</text>
</comment>
<reference evidence="1" key="1">
    <citation type="submission" date="2021-05" db="EMBL/GenBank/DDBJ databases">
        <authorList>
            <person name="Pietrasiak N."/>
            <person name="Ward R."/>
            <person name="Stajich J.E."/>
            <person name="Kurbessoian T."/>
        </authorList>
    </citation>
    <scope>NUCLEOTIDE SEQUENCE</scope>
    <source>
        <strain evidence="1">UHER 2000/2452</strain>
    </source>
</reference>
<proteinExistence type="predicted"/>
<dbReference type="AlphaFoldDB" id="A0A951UMR4"/>
<dbReference type="Proteomes" id="UP000757435">
    <property type="component" value="Unassembled WGS sequence"/>
</dbReference>
<protein>
    <submittedName>
        <fullName evidence="1">Glycogen debranching protein</fullName>
    </submittedName>
</protein>
<evidence type="ECO:0000313" key="2">
    <source>
        <dbReference type="Proteomes" id="UP000757435"/>
    </source>
</evidence>
<gene>
    <name evidence="1" type="ORF">KME15_10165</name>
</gene>
<accession>A0A951UMR4</accession>
<dbReference type="EMBL" id="JAHHHD010000009">
    <property type="protein sequence ID" value="MBW4659029.1"/>
    <property type="molecule type" value="Genomic_DNA"/>
</dbReference>